<proteinExistence type="predicted"/>
<sequence length="176" mass="19969">MEQKWIDLSDTLIKAGKYYLPRLTSQLLSSRYDAGCAVIREVPKRTGNRIEAYAALWQAYEERLEDWMEIGTVFVSPAIAGNGVCGEIMREIVALAPADKNLFLVTDVMPVMRAAEELRFVPVTLETFTIPIKLVRELLGPDRKIPESICPHCFSGGRRTFGVPKNGERWFFYRPA</sequence>
<reference evidence="1 2" key="1">
    <citation type="journal article" date="2015" name="Nature">
        <title>rRNA introns, odd ribosomes, and small enigmatic genomes across a large radiation of phyla.</title>
        <authorList>
            <person name="Brown C.T."/>
            <person name="Hug L.A."/>
            <person name="Thomas B.C."/>
            <person name="Sharon I."/>
            <person name="Castelle C.J."/>
            <person name="Singh A."/>
            <person name="Wilkins M.J."/>
            <person name="Williams K.H."/>
            <person name="Banfield J.F."/>
        </authorList>
    </citation>
    <scope>NUCLEOTIDE SEQUENCE [LARGE SCALE GENOMIC DNA]</scope>
</reference>
<evidence type="ECO:0008006" key="3">
    <source>
        <dbReference type="Google" id="ProtNLM"/>
    </source>
</evidence>
<organism evidence="1 2">
    <name type="scientific">Candidatus Kaiserbacteria bacterium GW2011_GWA1_50_28</name>
    <dbReference type="NCBI Taxonomy" id="1618668"/>
    <lineage>
        <taxon>Bacteria</taxon>
        <taxon>Candidatus Kaiseribacteriota</taxon>
    </lineage>
</organism>
<comment type="caution">
    <text evidence="1">The sequence shown here is derived from an EMBL/GenBank/DDBJ whole genome shotgun (WGS) entry which is preliminary data.</text>
</comment>
<name>A0A0G1WGY7_9BACT</name>
<dbReference type="EMBL" id="LCQO01000022">
    <property type="protein sequence ID" value="KKW17895.1"/>
    <property type="molecule type" value="Genomic_DNA"/>
</dbReference>
<dbReference type="SUPFAM" id="SSF55729">
    <property type="entry name" value="Acyl-CoA N-acyltransferases (Nat)"/>
    <property type="match status" value="1"/>
</dbReference>
<dbReference type="Proteomes" id="UP000034057">
    <property type="component" value="Unassembled WGS sequence"/>
</dbReference>
<gene>
    <name evidence="1" type="ORF">UY59_C0022G0005</name>
</gene>
<protein>
    <recommendedName>
        <fullName evidence="3">N-acetyltransferase domain-containing protein</fullName>
    </recommendedName>
</protein>
<dbReference type="AlphaFoldDB" id="A0A0G1WGY7"/>
<dbReference type="InterPro" id="IPR016181">
    <property type="entry name" value="Acyl_CoA_acyltransferase"/>
</dbReference>
<evidence type="ECO:0000313" key="2">
    <source>
        <dbReference type="Proteomes" id="UP000034057"/>
    </source>
</evidence>
<accession>A0A0G1WGY7</accession>
<evidence type="ECO:0000313" key="1">
    <source>
        <dbReference type="EMBL" id="KKW17895.1"/>
    </source>
</evidence>